<dbReference type="Proteomes" id="UP001597369">
    <property type="component" value="Unassembled WGS sequence"/>
</dbReference>
<proteinExistence type="inferred from homology"/>
<dbReference type="InterPro" id="IPR032698">
    <property type="entry name" value="SirB1_N"/>
</dbReference>
<reference evidence="4" key="1">
    <citation type="journal article" date="2019" name="Int. J. Syst. Evol. Microbiol.">
        <title>The Global Catalogue of Microorganisms (GCM) 10K type strain sequencing project: providing services to taxonomists for standard genome sequencing and annotation.</title>
        <authorList>
            <consortium name="The Broad Institute Genomics Platform"/>
            <consortium name="The Broad Institute Genome Sequencing Center for Infectious Disease"/>
            <person name="Wu L."/>
            <person name="Ma J."/>
        </authorList>
    </citation>
    <scope>NUCLEOTIDE SEQUENCE [LARGE SCALE GENOMIC DNA]</scope>
    <source>
        <strain evidence="4">JCM 16545</strain>
    </source>
</reference>
<protein>
    <submittedName>
        <fullName evidence="3">Transglutaminase-like domain-containing protein</fullName>
    </submittedName>
</protein>
<organism evidence="3 4">
    <name type="scientific">Pontibacter silvestris</name>
    <dbReference type="NCBI Taxonomy" id="2305183"/>
    <lineage>
        <taxon>Bacteria</taxon>
        <taxon>Pseudomonadati</taxon>
        <taxon>Bacteroidota</taxon>
        <taxon>Cytophagia</taxon>
        <taxon>Cytophagales</taxon>
        <taxon>Hymenobacteraceae</taxon>
        <taxon>Pontibacter</taxon>
    </lineage>
</organism>
<keyword evidence="4" id="KW-1185">Reference proteome</keyword>
<evidence type="ECO:0000259" key="2">
    <source>
        <dbReference type="Pfam" id="PF13369"/>
    </source>
</evidence>
<dbReference type="EMBL" id="JBHUHV010000060">
    <property type="protein sequence ID" value="MFD2069434.1"/>
    <property type="molecule type" value="Genomic_DNA"/>
</dbReference>
<comment type="caution">
    <text evidence="3">The sequence shown here is derived from an EMBL/GenBank/DDBJ whole genome shotgun (WGS) entry which is preliminary data.</text>
</comment>
<comment type="similarity">
    <text evidence="1">Belongs to the UPF0162 family.</text>
</comment>
<dbReference type="PANTHER" id="PTHR31350:SF27">
    <property type="entry name" value="HEMIMETHYLATED DNA-BINDING DOMAIN-CONTAINING PROTEIN"/>
    <property type="match status" value="1"/>
</dbReference>
<dbReference type="Pfam" id="PF13369">
    <property type="entry name" value="Transglut_core2"/>
    <property type="match status" value="1"/>
</dbReference>
<dbReference type="PANTHER" id="PTHR31350">
    <property type="entry name" value="SI:DKEY-261L7.2"/>
    <property type="match status" value="1"/>
</dbReference>
<name>A0ABW4X432_9BACT</name>
<evidence type="ECO:0000256" key="1">
    <source>
        <dbReference type="ARBA" id="ARBA00007100"/>
    </source>
</evidence>
<dbReference type="RefSeq" id="WP_229962063.1">
    <property type="nucleotide sequence ID" value="NZ_JAJJWI010000018.1"/>
</dbReference>
<evidence type="ECO:0000313" key="4">
    <source>
        <dbReference type="Proteomes" id="UP001597369"/>
    </source>
</evidence>
<sequence length="287" mass="33153">MTKKEIKALISLLDDSDYEVASHVEKRIVSLGTSIIPYLEEEWEETLNTDLQKKIEDLIHDLQFDGLLQRIQEWKNNGAENLLEGMWLVNSYLYPDIELSTITKAIDQLYFDAWASMQDNMHPYDQVKALNNVLFREKRFSANTKNFHSPANSMLHLALETKRGNPLTLCVIYMTLAQRLKMPVYGVNLPNLFILTYKLDDRLQFYINVYNKGLILSKSDIDNYILQLNLNPLDIFYEPCSNIEIVKRALRNLAFSFEKMDDLEKATEVTKLLTAISDDDPTLSGTA</sequence>
<accession>A0ABW4X432</accession>
<gene>
    <name evidence="3" type="ORF">ACFSKU_21310</name>
</gene>
<evidence type="ECO:0000313" key="3">
    <source>
        <dbReference type="EMBL" id="MFD2069434.1"/>
    </source>
</evidence>
<feature type="domain" description="Protein SirB1 N-terminal" evidence="2">
    <location>
        <begin position="102"/>
        <end position="251"/>
    </location>
</feature>